<dbReference type="EMBL" id="WJKJ01000177">
    <property type="protein sequence ID" value="MBD3364671.1"/>
    <property type="molecule type" value="Genomic_DNA"/>
</dbReference>
<feature type="non-terminal residue" evidence="2">
    <location>
        <position position="1"/>
    </location>
</feature>
<evidence type="ECO:0000313" key="3">
    <source>
        <dbReference type="Proteomes" id="UP000630660"/>
    </source>
</evidence>
<feature type="domain" description="CHAT" evidence="1">
    <location>
        <begin position="1"/>
        <end position="240"/>
    </location>
</feature>
<organism evidence="2 3">
    <name type="scientific">candidate division WOR-3 bacterium</name>
    <dbReference type="NCBI Taxonomy" id="2052148"/>
    <lineage>
        <taxon>Bacteria</taxon>
        <taxon>Bacteria division WOR-3</taxon>
    </lineage>
</organism>
<reference evidence="2" key="1">
    <citation type="submission" date="2019-11" db="EMBL/GenBank/DDBJ databases">
        <title>Microbial mats filling the niche in hypersaline microbial mats.</title>
        <authorList>
            <person name="Wong H.L."/>
            <person name="Macleod F.I."/>
            <person name="White R.A. III"/>
            <person name="Burns B.P."/>
        </authorList>
    </citation>
    <scope>NUCLEOTIDE SEQUENCE</scope>
    <source>
        <strain evidence="2">Bin_327</strain>
    </source>
</reference>
<proteinExistence type="predicted"/>
<evidence type="ECO:0000313" key="2">
    <source>
        <dbReference type="EMBL" id="MBD3364671.1"/>
    </source>
</evidence>
<name>A0A9D5KBE6_UNCW3</name>
<dbReference type="InterPro" id="IPR024983">
    <property type="entry name" value="CHAT_dom"/>
</dbReference>
<protein>
    <submittedName>
        <fullName evidence="2">CHAT domain-containing protein</fullName>
    </submittedName>
</protein>
<dbReference type="Pfam" id="PF12770">
    <property type="entry name" value="CHAT"/>
    <property type="match status" value="1"/>
</dbReference>
<accession>A0A9D5KBE6</accession>
<dbReference type="Proteomes" id="UP000630660">
    <property type="component" value="Unassembled WGS sequence"/>
</dbReference>
<dbReference type="AlphaFoldDB" id="A0A9D5KBE6"/>
<sequence length="242" mass="26950">IPWGALLDTDDSNLTFLTERFNWNLLTSTELLQCILRREEDVRTGPSSVLLVGNPLGANLPFAEGEVSFIEQFYPNSTILMGSDATEPELVSSTPKNQVLHLATHCILDTESPWESYILLARTDETDGHWTAAEISGQSWTDMQLVTLSACETALGSERPGLEFESMAKAFSLAIEGPPSIVATLWPVSDESTSDFMVTFYQGLKDNPKSEALRLAQQKLIHSEEYAHPFFWASFILIGEWM</sequence>
<comment type="caution">
    <text evidence="2">The sequence shown here is derived from an EMBL/GenBank/DDBJ whole genome shotgun (WGS) entry which is preliminary data.</text>
</comment>
<gene>
    <name evidence="2" type="ORF">GF359_05600</name>
</gene>
<evidence type="ECO:0000259" key="1">
    <source>
        <dbReference type="Pfam" id="PF12770"/>
    </source>
</evidence>